<evidence type="ECO:0000256" key="4">
    <source>
        <dbReference type="ARBA" id="ARBA00011193"/>
    </source>
</evidence>
<reference evidence="11 12" key="1">
    <citation type="submission" date="2017-06" db="EMBL/GenBank/DDBJ databases">
        <title>Metabolic interaction between xylem feeders and their symbionts.</title>
        <authorList>
            <person name="Chouaia B."/>
        </authorList>
    </citation>
    <scope>NUCLEOTIDE SEQUENCE [LARGE SCALE GENOMIC DNA]</scope>
    <source>
        <strain evidence="11 12">Gra</strain>
    </source>
</reference>
<comment type="catalytic activity">
    <reaction evidence="1 7">
        <text>3-dehydroquinate = 3-dehydroshikimate + H2O</text>
        <dbReference type="Rhea" id="RHEA:21096"/>
        <dbReference type="ChEBI" id="CHEBI:15377"/>
        <dbReference type="ChEBI" id="CHEBI:16630"/>
        <dbReference type="ChEBI" id="CHEBI:32364"/>
        <dbReference type="EC" id="4.2.1.10"/>
    </reaction>
</comment>
<dbReference type="EMBL" id="NJPO01000069">
    <property type="protein sequence ID" value="PLK58844.1"/>
    <property type="molecule type" value="Genomic_DNA"/>
</dbReference>
<comment type="subunit">
    <text evidence="4 7">Homododecamer.</text>
</comment>
<keyword evidence="7" id="KW-0028">Amino-acid biosynthesis</keyword>
<evidence type="ECO:0000256" key="3">
    <source>
        <dbReference type="ARBA" id="ARBA00011037"/>
    </source>
</evidence>
<dbReference type="GO" id="GO:0019631">
    <property type="term" value="P:quinate catabolic process"/>
    <property type="evidence" value="ECO:0007669"/>
    <property type="project" value="TreeGrafter"/>
</dbReference>
<keyword evidence="7" id="KW-0057">Aromatic amino acid biosynthesis</keyword>
<dbReference type="Proteomes" id="UP000234253">
    <property type="component" value="Unassembled WGS sequence"/>
</dbReference>
<comment type="similarity">
    <text evidence="3 7">Belongs to the type-II 3-dehydroquinase family.</text>
</comment>
<dbReference type="OrthoDB" id="9790793at2"/>
<dbReference type="GO" id="GO:0009423">
    <property type="term" value="P:chorismate biosynthetic process"/>
    <property type="evidence" value="ECO:0007669"/>
    <property type="project" value="UniProtKB-UniRule"/>
</dbReference>
<feature type="active site" description="Proton acceptor" evidence="7 8">
    <location>
        <position position="29"/>
    </location>
</feature>
<dbReference type="SUPFAM" id="SSF52304">
    <property type="entry name" value="Type II 3-dehydroquinate dehydratase"/>
    <property type="match status" value="1"/>
</dbReference>
<comment type="caution">
    <text evidence="11">The sequence shown here is derived from an EMBL/GenBank/DDBJ whole genome shotgun (WGS) entry which is preliminary data.</text>
</comment>
<feature type="site" description="Transition state stabilizer" evidence="7 10">
    <location>
        <position position="21"/>
    </location>
</feature>
<evidence type="ECO:0000256" key="9">
    <source>
        <dbReference type="PIRSR" id="PIRSR001399-2"/>
    </source>
</evidence>
<evidence type="ECO:0000256" key="6">
    <source>
        <dbReference type="ARBA" id="ARBA00023239"/>
    </source>
</evidence>
<evidence type="ECO:0000256" key="8">
    <source>
        <dbReference type="PIRSR" id="PIRSR001399-1"/>
    </source>
</evidence>
<evidence type="ECO:0000313" key="11">
    <source>
        <dbReference type="EMBL" id="PLK58844.1"/>
    </source>
</evidence>
<dbReference type="RefSeq" id="WP_101626820.1">
    <property type="nucleotide sequence ID" value="NZ_NJPO01000069.1"/>
</dbReference>
<feature type="binding site" evidence="7 9">
    <location>
        <position position="93"/>
    </location>
    <ligand>
        <name>substrate</name>
    </ligand>
</feature>
<dbReference type="Pfam" id="PF01220">
    <property type="entry name" value="DHquinase_II"/>
    <property type="match status" value="1"/>
</dbReference>
<dbReference type="GO" id="GO:0008652">
    <property type="term" value="P:amino acid biosynthetic process"/>
    <property type="evidence" value="ECO:0007669"/>
    <property type="project" value="UniProtKB-KW"/>
</dbReference>
<name>A0A2N4XX32_9GAMM</name>
<comment type="function">
    <text evidence="7">Catalyzes a trans-dehydration via an enolate intermediate.</text>
</comment>
<gene>
    <name evidence="7" type="primary">aroQ</name>
    <name evidence="11" type="ORF">CEX73_01375</name>
</gene>
<dbReference type="NCBIfam" id="NF003804">
    <property type="entry name" value="PRK05395.1-1"/>
    <property type="match status" value="1"/>
</dbReference>
<dbReference type="InterPro" id="IPR036441">
    <property type="entry name" value="DHquinase_II_sf"/>
</dbReference>
<evidence type="ECO:0000256" key="2">
    <source>
        <dbReference type="ARBA" id="ARBA00004902"/>
    </source>
</evidence>
<dbReference type="NCBIfam" id="NF003805">
    <property type="entry name" value="PRK05395.1-2"/>
    <property type="match status" value="1"/>
</dbReference>
<evidence type="ECO:0000256" key="10">
    <source>
        <dbReference type="PIRSR" id="PIRSR001399-3"/>
    </source>
</evidence>
<dbReference type="Gene3D" id="3.40.50.9100">
    <property type="entry name" value="Dehydroquinase, class II"/>
    <property type="match status" value="1"/>
</dbReference>
<dbReference type="UniPathway" id="UPA00053">
    <property type="reaction ID" value="UER00086"/>
</dbReference>
<dbReference type="PIRSF" id="PIRSF001399">
    <property type="entry name" value="DHquinase_II"/>
    <property type="match status" value="1"/>
</dbReference>
<protein>
    <recommendedName>
        <fullName evidence="5 7">3-dehydroquinate dehydratase</fullName>
        <shortName evidence="7">3-dehydroquinase</shortName>
        <ecNumber evidence="5 7">4.2.1.10</ecNumber>
    </recommendedName>
    <alternativeName>
        <fullName evidence="7">Type II DHQase</fullName>
    </alternativeName>
</protein>
<dbReference type="NCBIfam" id="NF003807">
    <property type="entry name" value="PRK05395.1-4"/>
    <property type="match status" value="1"/>
</dbReference>
<feature type="binding site" evidence="7 9">
    <location>
        <position position="82"/>
    </location>
    <ligand>
        <name>substrate</name>
    </ligand>
</feature>
<feature type="binding site" evidence="7 9">
    <location>
        <begin position="107"/>
        <end position="108"/>
    </location>
    <ligand>
        <name>substrate</name>
    </ligand>
</feature>
<dbReference type="CDD" id="cd00466">
    <property type="entry name" value="DHQase_II"/>
    <property type="match status" value="1"/>
</dbReference>
<evidence type="ECO:0000313" key="12">
    <source>
        <dbReference type="Proteomes" id="UP000234253"/>
    </source>
</evidence>
<dbReference type="AlphaFoldDB" id="A0A2N4XX32"/>
<dbReference type="HAMAP" id="MF_00169">
    <property type="entry name" value="AroQ"/>
    <property type="match status" value="1"/>
</dbReference>
<comment type="pathway">
    <text evidence="2 7">Metabolic intermediate biosynthesis; chorismate biosynthesis; chorismate from D-erythrose 4-phosphate and phosphoenolpyruvate: step 3/7.</text>
</comment>
<sequence>MADEFHILLLNGPNLNLLGNREVNKLNKYGCTTLAEIIIDMINLAASLGVKLSYFQSNAEHTLIDHIHIHEARGNKDLILINAFTHTSVALRDAFLAVNIPFIEIHLSNIYAREPFRHYSYLSDIAVGVICGFGVDGYNFALQTAVKLQSKYY</sequence>
<accession>A0A2N4XX32</accession>
<feature type="binding site" evidence="7 9">
    <location>
        <position position="86"/>
    </location>
    <ligand>
        <name>substrate</name>
    </ligand>
</feature>
<evidence type="ECO:0000256" key="1">
    <source>
        <dbReference type="ARBA" id="ARBA00001864"/>
    </source>
</evidence>
<dbReference type="PANTHER" id="PTHR21272:SF3">
    <property type="entry name" value="CATABOLIC 3-DEHYDROQUINASE"/>
    <property type="match status" value="1"/>
</dbReference>
<dbReference type="GO" id="GO:0003855">
    <property type="term" value="F:3-dehydroquinate dehydratase activity"/>
    <property type="evidence" value="ECO:0007669"/>
    <property type="project" value="UniProtKB-UniRule"/>
</dbReference>
<organism evidence="11 12">
    <name type="scientific">Candidatus Palibaumannia cicadellinicola</name>
    <dbReference type="NCBI Taxonomy" id="186490"/>
    <lineage>
        <taxon>Bacteria</taxon>
        <taxon>Pseudomonadati</taxon>
        <taxon>Pseudomonadota</taxon>
        <taxon>Gammaproteobacteria</taxon>
        <taxon>Candidatus Palibaumannia</taxon>
    </lineage>
</organism>
<evidence type="ECO:0000256" key="5">
    <source>
        <dbReference type="ARBA" id="ARBA00012060"/>
    </source>
</evidence>
<evidence type="ECO:0000256" key="7">
    <source>
        <dbReference type="HAMAP-Rule" id="MF_00169"/>
    </source>
</evidence>
<dbReference type="GO" id="GO:0009073">
    <property type="term" value="P:aromatic amino acid family biosynthetic process"/>
    <property type="evidence" value="ECO:0007669"/>
    <property type="project" value="UniProtKB-KW"/>
</dbReference>
<dbReference type="EC" id="4.2.1.10" evidence="5 7"/>
<keyword evidence="6 7" id="KW-0456">Lyase</keyword>
<dbReference type="PANTHER" id="PTHR21272">
    <property type="entry name" value="CATABOLIC 3-DEHYDROQUINASE"/>
    <property type="match status" value="1"/>
</dbReference>
<proteinExistence type="inferred from homology"/>
<feature type="active site" description="Proton donor" evidence="7 8">
    <location>
        <position position="106"/>
    </location>
</feature>
<feature type="binding site" evidence="7 9">
    <location>
        <position position="117"/>
    </location>
    <ligand>
        <name>substrate</name>
    </ligand>
</feature>
<dbReference type="InterPro" id="IPR001874">
    <property type="entry name" value="DHquinase_II"/>
</dbReference>